<dbReference type="Gene3D" id="1.10.1420.10">
    <property type="match status" value="1"/>
</dbReference>
<evidence type="ECO:0000313" key="11">
    <source>
        <dbReference type="Ensembl" id="ENSCCRP00015039080.1"/>
    </source>
</evidence>
<dbReference type="Ensembl" id="ENSCCRT00015040415.1">
    <property type="protein sequence ID" value="ENSCCRP00015039080.1"/>
    <property type="gene ID" value="ENSCCRG00015015932.1"/>
</dbReference>
<dbReference type="SMART" id="SM00533">
    <property type="entry name" value="MUTSd"/>
    <property type="match status" value="1"/>
</dbReference>
<evidence type="ECO:0000259" key="10">
    <source>
        <dbReference type="PROSITE" id="PS00486"/>
    </source>
</evidence>
<protein>
    <recommendedName>
        <fullName evidence="9">MutS protein homolog 5</fullName>
    </recommendedName>
</protein>
<comment type="function">
    <text evidence="8">Involved in DNA mismatch repair and meiotic recombination processes. Facilitates crossovers between homologs during meiosis.</text>
</comment>
<evidence type="ECO:0000256" key="7">
    <source>
        <dbReference type="ARBA" id="ARBA00023254"/>
    </source>
</evidence>
<dbReference type="GO" id="GO:0005634">
    <property type="term" value="C:nucleus"/>
    <property type="evidence" value="ECO:0007669"/>
    <property type="project" value="TreeGrafter"/>
</dbReference>
<keyword evidence="4" id="KW-0067">ATP-binding</keyword>
<feature type="domain" description="DNA mismatch repair proteins mutS family" evidence="10">
    <location>
        <begin position="642"/>
        <end position="658"/>
    </location>
</feature>
<evidence type="ECO:0000256" key="6">
    <source>
        <dbReference type="ARBA" id="ARBA00023204"/>
    </source>
</evidence>
<dbReference type="GO" id="GO:0030983">
    <property type="term" value="F:mismatched DNA binding"/>
    <property type="evidence" value="ECO:0007669"/>
    <property type="project" value="InterPro"/>
</dbReference>
<reference evidence="11" key="1">
    <citation type="submission" date="2025-08" db="UniProtKB">
        <authorList>
            <consortium name="Ensembl"/>
        </authorList>
    </citation>
    <scope>IDENTIFICATION</scope>
</reference>
<dbReference type="InterPro" id="IPR027417">
    <property type="entry name" value="P-loop_NTPase"/>
</dbReference>
<dbReference type="SMART" id="SM00534">
    <property type="entry name" value="MUTSac"/>
    <property type="match status" value="1"/>
</dbReference>
<evidence type="ECO:0000256" key="4">
    <source>
        <dbReference type="ARBA" id="ARBA00022840"/>
    </source>
</evidence>
<dbReference type="Proteomes" id="UP000694700">
    <property type="component" value="Unplaced"/>
</dbReference>
<evidence type="ECO:0000256" key="5">
    <source>
        <dbReference type="ARBA" id="ARBA00023125"/>
    </source>
</evidence>
<evidence type="ECO:0000313" key="12">
    <source>
        <dbReference type="Proteomes" id="UP000694700"/>
    </source>
</evidence>
<dbReference type="GO" id="GO:0051026">
    <property type="term" value="P:chiasma assembly"/>
    <property type="evidence" value="ECO:0007669"/>
    <property type="project" value="TreeGrafter"/>
</dbReference>
<dbReference type="FunFam" id="3.40.50.300:FF:000820">
    <property type="entry name" value="MutS homolog 5 (E. coli)"/>
    <property type="match status" value="1"/>
</dbReference>
<dbReference type="PANTHER" id="PTHR11361:SF20">
    <property type="entry name" value="MUTS PROTEIN HOMOLOG 5"/>
    <property type="match status" value="1"/>
</dbReference>
<dbReference type="Pfam" id="PF00488">
    <property type="entry name" value="MutS_V"/>
    <property type="match status" value="1"/>
</dbReference>
<keyword evidence="3" id="KW-0227">DNA damage</keyword>
<accession>A0A8C1UM22</accession>
<dbReference type="GO" id="GO:0140664">
    <property type="term" value="F:ATP-dependent DNA damage sensor activity"/>
    <property type="evidence" value="ECO:0007669"/>
    <property type="project" value="InterPro"/>
</dbReference>
<dbReference type="PANTHER" id="PTHR11361">
    <property type="entry name" value="DNA MISMATCH REPAIR PROTEIN MUTS FAMILY MEMBER"/>
    <property type="match status" value="1"/>
</dbReference>
<keyword evidence="2" id="KW-0547">Nucleotide-binding</keyword>
<dbReference type="InterPro" id="IPR000432">
    <property type="entry name" value="DNA_mismatch_repair_MutS_C"/>
</dbReference>
<dbReference type="FunFam" id="1.10.1420.10:FF:000008">
    <property type="entry name" value="MutS homolog 5 (E. coli)"/>
    <property type="match status" value="1"/>
</dbReference>
<evidence type="ECO:0000256" key="8">
    <source>
        <dbReference type="ARBA" id="ARBA00057350"/>
    </source>
</evidence>
<keyword evidence="5" id="KW-0238">DNA-binding</keyword>
<dbReference type="SUPFAM" id="SSF52540">
    <property type="entry name" value="P-loop containing nucleoside triphosphate hydrolases"/>
    <property type="match status" value="1"/>
</dbReference>
<dbReference type="AlphaFoldDB" id="A0A8C1UM22"/>
<keyword evidence="7" id="KW-0469">Meiosis</keyword>
<dbReference type="Gene3D" id="3.40.50.300">
    <property type="entry name" value="P-loop containing nucleotide triphosphate hydrolases"/>
    <property type="match status" value="1"/>
</dbReference>
<evidence type="ECO:0000256" key="1">
    <source>
        <dbReference type="ARBA" id="ARBA00006271"/>
    </source>
</evidence>
<comment type="similarity">
    <text evidence="1">Belongs to the DNA mismatch repair MutS family.</text>
</comment>
<dbReference type="Pfam" id="PF05192">
    <property type="entry name" value="MutS_III"/>
    <property type="match status" value="1"/>
</dbReference>
<dbReference type="GO" id="GO:0006298">
    <property type="term" value="P:mismatch repair"/>
    <property type="evidence" value="ECO:0007669"/>
    <property type="project" value="InterPro"/>
</dbReference>
<dbReference type="PROSITE" id="PS00486">
    <property type="entry name" value="DNA_MISMATCH_REPAIR_2"/>
    <property type="match status" value="1"/>
</dbReference>
<evidence type="ECO:0000256" key="2">
    <source>
        <dbReference type="ARBA" id="ARBA00022741"/>
    </source>
</evidence>
<dbReference type="PIRSF" id="PIRSF005813">
    <property type="entry name" value="MSH2"/>
    <property type="match status" value="1"/>
</dbReference>
<evidence type="ECO:0000256" key="9">
    <source>
        <dbReference type="ARBA" id="ARBA00071136"/>
    </source>
</evidence>
<dbReference type="InterPro" id="IPR011184">
    <property type="entry name" value="DNA_mismatch_repair_Msh2"/>
</dbReference>
<keyword evidence="6" id="KW-0234">DNA repair</keyword>
<dbReference type="InterPro" id="IPR045076">
    <property type="entry name" value="MutS"/>
</dbReference>
<dbReference type="InterPro" id="IPR036187">
    <property type="entry name" value="DNA_mismatch_repair_MutS_sf"/>
</dbReference>
<proteinExistence type="inferred from homology"/>
<sequence length="832" mass="93949">MSEDSNILQEPESRAVSINEDVEDEGNREIFLSVFVQQGQIGLSYYDSHDYSLHFMPDTMDNSDLHLLDRVIQELSPNVIITSAKQEHSLTQFIEKLELNREYTPEIVMFPNANFGLEVSKQRLLSAHLPSLPPTITESEKIPYLSSCIPLDSVLMMRSIGGLLKCLERRSVGLDLEDSSTGVPILQFLTYTLKDVVYIDRDTYSALQIFKSELHPSVFKLHSGEKEGLSLYGVLNRCRSKFGSLLLRQWFHRPTRDLNILKRRQEVIRFFTAPRNFADLNTLQSCLRNIKNISTLLHKMSSSNPKVAIWQGLYKTVYSALCIRDTVRSMPQCIHLFSEISQNFTDDLFYIATYISKVVDFEGSIAENRFTVRPNVDPVIDEKKRKMMGLPDFLTDVARAELENLDPRFSTCSIIYIPLIGFLLSVPRLPNMLDKQSFEIEGLDFIFLSKDQLHYRSTRTKELDSMLGDLHCDTIDLEMAVMRKLQASVLQRSDCLYKVMSLCAELDCLIALAQASLDHGYCCPTLTPNHRLALIESRHPLLELCTPVFVSNTYISSETEGKVKVITGPNSSGKSIYLKQVGLIVFMALIGSDVPAKEAEIGLVDGIFSRMHSRESVSVGLSTFMIDVNQMTHSLNHSTGDSLVLVDEFGKGTNTVDGLSLLTACLNHWLRRGPQCPHLLMSTCFHSLIQLGLLSDSPLLALLTLETAIEGEELVFLYQVKNGICQSSCAANIATLAGIPDDLVKRGVEVSELYRTGRTIRKMDRQSSDEQYSRCVEEVEKFFSMDLDDPELDLDTYLKDEVLPTLEEGIKCARIATYAHLKKQEKGLDFRN</sequence>
<dbReference type="InterPro" id="IPR007696">
    <property type="entry name" value="DNA_mismatch_repair_MutS_core"/>
</dbReference>
<organism evidence="11 12">
    <name type="scientific">Cyprinus carpio</name>
    <name type="common">Common carp</name>
    <dbReference type="NCBI Taxonomy" id="7962"/>
    <lineage>
        <taxon>Eukaryota</taxon>
        <taxon>Metazoa</taxon>
        <taxon>Chordata</taxon>
        <taxon>Craniata</taxon>
        <taxon>Vertebrata</taxon>
        <taxon>Euteleostomi</taxon>
        <taxon>Actinopterygii</taxon>
        <taxon>Neopterygii</taxon>
        <taxon>Teleostei</taxon>
        <taxon>Ostariophysi</taxon>
        <taxon>Cypriniformes</taxon>
        <taxon>Cyprinidae</taxon>
        <taxon>Cyprininae</taxon>
        <taxon>Cyprinus</taxon>
    </lineage>
</organism>
<evidence type="ECO:0000256" key="3">
    <source>
        <dbReference type="ARBA" id="ARBA00022763"/>
    </source>
</evidence>
<name>A0A8C1UM22_CYPCA</name>
<dbReference type="SUPFAM" id="SSF48334">
    <property type="entry name" value="DNA repair protein MutS, domain III"/>
    <property type="match status" value="1"/>
</dbReference>
<dbReference type="GO" id="GO:0005524">
    <property type="term" value="F:ATP binding"/>
    <property type="evidence" value="ECO:0007669"/>
    <property type="project" value="UniProtKB-KW"/>
</dbReference>